<comment type="similarity">
    <text evidence="2">Belongs to the alpha/beta-type SASP family.</text>
</comment>
<dbReference type="InterPro" id="IPR050847">
    <property type="entry name" value="SASP_DNA-binding"/>
</dbReference>
<dbReference type="InterPro" id="IPR001448">
    <property type="entry name" value="SASP_alpha/beta-type"/>
</dbReference>
<dbReference type="PANTHER" id="PTHR36107">
    <property type="entry name" value="SMALL, ACID-SOLUBLE SPORE PROTEIN A"/>
    <property type="match status" value="1"/>
</dbReference>
<keyword evidence="4" id="KW-0238">DNA-binding</keyword>
<dbReference type="OrthoDB" id="1683773at2"/>
<keyword evidence="3" id="KW-0749">Sporulation</keyword>
<dbReference type="PROSITE" id="PS00304">
    <property type="entry name" value="SASP_1"/>
    <property type="match status" value="1"/>
</dbReference>
<dbReference type="Proteomes" id="UP000184196">
    <property type="component" value="Unassembled WGS sequence"/>
</dbReference>
<evidence type="ECO:0000256" key="4">
    <source>
        <dbReference type="ARBA" id="ARBA00023125"/>
    </source>
</evidence>
<evidence type="ECO:0000313" key="6">
    <source>
        <dbReference type="Proteomes" id="UP000184196"/>
    </source>
</evidence>
<accession>A0A1M5CXA7</accession>
<dbReference type="InterPro" id="IPR018126">
    <property type="entry name" value="SASP_alpha/beta-type_CS"/>
</dbReference>
<gene>
    <name evidence="5" type="ORF">SAMN02745218_02661</name>
</gene>
<sequence>MPNRQNKLLVPAADSRLDALKFEIANELGYPLHVGEGKTTPQNWNRILDQMKYEIAQELGLTPYIKNGYWGDLSSRACGAVGGRIGGKLGGNMVRQMILFAEQNLLK</sequence>
<name>A0A1M5CXA7_9FIRM</name>
<keyword evidence="6" id="KW-1185">Reference proteome</keyword>
<proteinExistence type="inferred from homology"/>
<dbReference type="GO" id="GO:0006265">
    <property type="term" value="P:DNA topological change"/>
    <property type="evidence" value="ECO:0007669"/>
    <property type="project" value="InterPro"/>
</dbReference>
<dbReference type="GO" id="GO:0003690">
    <property type="term" value="F:double-stranded DNA binding"/>
    <property type="evidence" value="ECO:0007669"/>
    <property type="project" value="InterPro"/>
</dbReference>
<evidence type="ECO:0000313" key="5">
    <source>
        <dbReference type="EMBL" id="SHF59325.1"/>
    </source>
</evidence>
<dbReference type="AlphaFoldDB" id="A0A1M5CXA7"/>
<reference evidence="6" key="1">
    <citation type="submission" date="2016-11" db="EMBL/GenBank/DDBJ databases">
        <authorList>
            <person name="Varghese N."/>
            <person name="Submissions S."/>
        </authorList>
    </citation>
    <scope>NUCLEOTIDE SEQUENCE [LARGE SCALE GENOMIC DNA]</scope>
    <source>
        <strain evidence="6">DSM 11792</strain>
    </source>
</reference>
<dbReference type="PANTHER" id="PTHR36107:SF1">
    <property type="entry name" value="SMALL, ACID-SOLUBLE SPORE PROTEIN A"/>
    <property type="match status" value="1"/>
</dbReference>
<dbReference type="GO" id="GO:0030435">
    <property type="term" value="P:sporulation resulting in formation of a cellular spore"/>
    <property type="evidence" value="ECO:0007669"/>
    <property type="project" value="UniProtKB-KW"/>
</dbReference>
<evidence type="ECO:0000256" key="1">
    <source>
        <dbReference type="ARBA" id="ARBA00003863"/>
    </source>
</evidence>
<evidence type="ECO:0000256" key="2">
    <source>
        <dbReference type="ARBA" id="ARBA00005442"/>
    </source>
</evidence>
<protein>
    <submittedName>
        <fullName evidence="5">Small, acid-soluble spore protein, alpha/beta type</fullName>
    </submittedName>
</protein>
<organism evidence="5 6">
    <name type="scientific">Desulfofundulus australicus DSM 11792</name>
    <dbReference type="NCBI Taxonomy" id="1121425"/>
    <lineage>
        <taxon>Bacteria</taxon>
        <taxon>Bacillati</taxon>
        <taxon>Bacillota</taxon>
        <taxon>Clostridia</taxon>
        <taxon>Eubacteriales</taxon>
        <taxon>Peptococcaceae</taxon>
        <taxon>Desulfofundulus</taxon>
    </lineage>
</organism>
<dbReference type="InterPro" id="IPR038300">
    <property type="entry name" value="SASP_sf_alpha/beta"/>
</dbReference>
<dbReference type="EMBL" id="FQUW01000042">
    <property type="protein sequence ID" value="SHF59325.1"/>
    <property type="molecule type" value="Genomic_DNA"/>
</dbReference>
<evidence type="ECO:0000256" key="3">
    <source>
        <dbReference type="ARBA" id="ARBA00022969"/>
    </source>
</evidence>
<comment type="function">
    <text evidence="1">SASP are bound to spore DNA. They are double-stranded DNA-binding proteins that cause DNA to change to an a-like conformation. They protect the DNA backbone from chemical and enzymatic cleavage and are thus involved in dormant spore's high resistance to UV light.</text>
</comment>
<dbReference type="Gene3D" id="6.10.10.80">
    <property type="entry name" value="Small, acid-soluble spore protein, alpha/beta type-like"/>
    <property type="match status" value="2"/>
</dbReference>
<dbReference type="Pfam" id="PF00269">
    <property type="entry name" value="SASP"/>
    <property type="match status" value="2"/>
</dbReference>
<dbReference type="RefSeq" id="WP_073167101.1">
    <property type="nucleotide sequence ID" value="NZ_FQUW01000042.1"/>
</dbReference>